<dbReference type="InterPro" id="IPR001631">
    <property type="entry name" value="TopoI"/>
</dbReference>
<evidence type="ECO:0000256" key="5">
    <source>
        <dbReference type="ARBA" id="ARBA00023125"/>
    </source>
</evidence>
<dbReference type="Gene3D" id="3.30.66.10">
    <property type="entry name" value="DNA topoisomerase I domain"/>
    <property type="match status" value="1"/>
</dbReference>
<evidence type="ECO:0000256" key="1">
    <source>
        <dbReference type="ARBA" id="ARBA00000213"/>
    </source>
</evidence>
<dbReference type="RefSeq" id="WP_008476432.1">
    <property type="nucleotide sequence ID" value="NZ_CAGS01000139.1"/>
</dbReference>
<dbReference type="GO" id="GO:0003677">
    <property type="term" value="F:DNA binding"/>
    <property type="evidence" value="ECO:0007669"/>
    <property type="project" value="UniProtKB-KW"/>
</dbReference>
<dbReference type="Gene3D" id="1.10.132.120">
    <property type="match status" value="1"/>
</dbReference>
<dbReference type="SUPFAM" id="SSF55869">
    <property type="entry name" value="DNA topoisomerase I domain"/>
    <property type="match status" value="1"/>
</dbReference>
<dbReference type="InterPro" id="IPR035447">
    <property type="entry name" value="DNA_topo_I_N_sf"/>
</dbReference>
<proteinExistence type="inferred from homology"/>
<keyword evidence="6 9" id="KW-0413">Isomerase</keyword>
<name>I4EF89_9BACT</name>
<dbReference type="Pfam" id="PF21338">
    <property type="entry name" value="Top1B_N_bact"/>
    <property type="match status" value="1"/>
</dbReference>
<evidence type="ECO:0000256" key="3">
    <source>
        <dbReference type="ARBA" id="ARBA00012891"/>
    </source>
</evidence>
<evidence type="ECO:0000256" key="6">
    <source>
        <dbReference type="ARBA" id="ARBA00023235"/>
    </source>
</evidence>
<evidence type="ECO:0000256" key="2">
    <source>
        <dbReference type="ARBA" id="ARBA00006645"/>
    </source>
</evidence>
<dbReference type="PRINTS" id="PR00416">
    <property type="entry name" value="EUTPISMRASEI"/>
</dbReference>
<dbReference type="AlphaFoldDB" id="I4EF89"/>
<reference evidence="9 10" key="1">
    <citation type="journal article" date="2012" name="ISME J.">
        <title>Nitrification expanded: discovery, physiology and genomics of a nitrite-oxidizing bacterium from the phylum Chloroflexi.</title>
        <authorList>
            <person name="Sorokin D.Y."/>
            <person name="Lucker S."/>
            <person name="Vejmelkova D."/>
            <person name="Kostrikina N.A."/>
            <person name="Kleerebezem R."/>
            <person name="Rijpstra W.I."/>
            <person name="Damste J.S."/>
            <person name="Le Paslier D."/>
            <person name="Muyzer G."/>
            <person name="Wagner M."/>
            <person name="van Loosdrecht M.C."/>
            <person name="Daims H."/>
        </authorList>
    </citation>
    <scope>NUCLEOTIDE SEQUENCE [LARGE SCALE GENOMIC DNA]</scope>
    <source>
        <strain evidence="10">none</strain>
    </source>
</reference>
<dbReference type="CDD" id="cd00659">
    <property type="entry name" value="Topo_IB_C"/>
    <property type="match status" value="1"/>
</dbReference>
<dbReference type="InterPro" id="IPR014711">
    <property type="entry name" value="TopoI_cat_a-hlx-sub_euk"/>
</dbReference>
<evidence type="ECO:0000259" key="8">
    <source>
        <dbReference type="Pfam" id="PF21338"/>
    </source>
</evidence>
<evidence type="ECO:0000256" key="4">
    <source>
        <dbReference type="ARBA" id="ARBA00023029"/>
    </source>
</evidence>
<dbReference type="PROSITE" id="PS52038">
    <property type="entry name" value="TOPO_IB_2"/>
    <property type="match status" value="1"/>
</dbReference>
<dbReference type="OrthoDB" id="9778962at2"/>
<dbReference type="InterPro" id="IPR013500">
    <property type="entry name" value="TopoI_cat_euk"/>
</dbReference>
<keyword evidence="5" id="KW-0238">DNA-binding</keyword>
<comment type="similarity">
    <text evidence="2">Belongs to the type IB topoisomerase family.</text>
</comment>
<sequence length="369" mass="41365">MAQAVNGSKQPAAAEEAAEGLSAAREAGLRYVTDTMPGIRRERTGETFRYIGPDDKPVTDAAALRRIAALAVPPAWTDVWICASPRGHIQATGRDAKGRKVYRYHERWREVRSATKYHRMVAFGEALPLIRQRVDQDLARRGLPREKILATVVRLLETTHIRVGNEEYVRENGSFGLTTLRHQHIDISGSTLRFQFRGKSGKHHVVDVQNPRLARIVRRCQEIPGHELFQYLEGKEHHTIESDDVNNYLRTISGQDFTAKDFRTWAGTILAARELAEMEIPESDTHGKKNVAHAVKSVASQLGNTPTVCRTSYIHPAIIDAYLGGSLRRIWNSMDEATLAGEFPGLNREELLVLSLLQNAGNEQERPSP</sequence>
<dbReference type="EMBL" id="CAGS01000139">
    <property type="protein sequence ID" value="CCF83351.1"/>
    <property type="molecule type" value="Genomic_DNA"/>
</dbReference>
<dbReference type="Gene3D" id="3.90.15.10">
    <property type="entry name" value="Topoisomerase I, Chain A, domain 3"/>
    <property type="match status" value="1"/>
</dbReference>
<dbReference type="GO" id="GO:0006265">
    <property type="term" value="P:DNA topological change"/>
    <property type="evidence" value="ECO:0007669"/>
    <property type="project" value="InterPro"/>
</dbReference>
<evidence type="ECO:0000313" key="9">
    <source>
        <dbReference type="EMBL" id="CCF83351.1"/>
    </source>
</evidence>
<dbReference type="InterPro" id="IPR049331">
    <property type="entry name" value="Top1B_N_bact"/>
</dbReference>
<evidence type="ECO:0000259" key="7">
    <source>
        <dbReference type="Pfam" id="PF01028"/>
    </source>
</evidence>
<dbReference type="Proteomes" id="UP000004221">
    <property type="component" value="Unassembled WGS sequence"/>
</dbReference>
<comment type="caution">
    <text evidence="9">The sequence shown here is derived from an EMBL/GenBank/DDBJ whole genome shotgun (WGS) entry which is preliminary data.</text>
</comment>
<dbReference type="EC" id="5.6.2.1" evidence="3"/>
<dbReference type="GO" id="GO:0003917">
    <property type="term" value="F:DNA topoisomerase type I (single strand cut, ATP-independent) activity"/>
    <property type="evidence" value="ECO:0007669"/>
    <property type="project" value="UniProtKB-EC"/>
</dbReference>
<gene>
    <name evidence="9" type="ORF">NITHO_2230007</name>
</gene>
<organism evidence="9 10">
    <name type="scientific">Nitrolancea hollandica Lb</name>
    <dbReference type="NCBI Taxonomy" id="1129897"/>
    <lineage>
        <taxon>Bacteria</taxon>
        <taxon>Pseudomonadati</taxon>
        <taxon>Thermomicrobiota</taxon>
        <taxon>Thermomicrobia</taxon>
        <taxon>Sphaerobacterales</taxon>
        <taxon>Sphaerobacterineae</taxon>
        <taxon>Sphaerobacteraceae</taxon>
        <taxon>Nitrolancea</taxon>
    </lineage>
</organism>
<keyword evidence="10" id="KW-1185">Reference proteome</keyword>
<evidence type="ECO:0000313" key="10">
    <source>
        <dbReference type="Proteomes" id="UP000004221"/>
    </source>
</evidence>
<protein>
    <recommendedName>
        <fullName evidence="3">DNA topoisomerase</fullName>
        <ecNumber evidence="3">5.6.2.1</ecNumber>
    </recommendedName>
</protein>
<dbReference type="InterPro" id="IPR011010">
    <property type="entry name" value="DNA_brk_join_enz"/>
</dbReference>
<accession>I4EF89</accession>
<comment type="catalytic activity">
    <reaction evidence="1">
        <text>ATP-independent breakage of single-stranded DNA, followed by passage and rejoining.</text>
        <dbReference type="EC" id="5.6.2.1"/>
    </reaction>
</comment>
<keyword evidence="4" id="KW-0799">Topoisomerase</keyword>
<dbReference type="SUPFAM" id="SSF56349">
    <property type="entry name" value="DNA breaking-rejoining enzymes"/>
    <property type="match status" value="1"/>
</dbReference>
<dbReference type="Pfam" id="PF01028">
    <property type="entry name" value="Topoisom_I"/>
    <property type="match status" value="1"/>
</dbReference>
<feature type="domain" description="DNA topoisomerase IB N-terminal" evidence="8">
    <location>
        <begin position="48"/>
        <end position="95"/>
    </location>
</feature>
<feature type="domain" description="DNA topoisomerase I catalytic core eukaryotic-type" evidence="7">
    <location>
        <begin position="108"/>
        <end position="311"/>
    </location>
</feature>